<dbReference type="GO" id="GO:0006643">
    <property type="term" value="P:membrane lipid metabolic process"/>
    <property type="evidence" value="ECO:0007669"/>
    <property type="project" value="TreeGrafter"/>
</dbReference>
<dbReference type="GO" id="GO:0016020">
    <property type="term" value="C:membrane"/>
    <property type="evidence" value="ECO:0007669"/>
    <property type="project" value="GOC"/>
</dbReference>
<dbReference type="GO" id="GO:0012505">
    <property type="term" value="C:endomembrane system"/>
    <property type="evidence" value="ECO:0007669"/>
    <property type="project" value="UniProtKB-SubCell"/>
</dbReference>
<comment type="subcellular location">
    <subcellularLocation>
        <location evidence="1">Endomembrane system</location>
        <topology evidence="1">Multi-pass membrane protein</topology>
    </subcellularLocation>
</comment>
<evidence type="ECO:0000256" key="7">
    <source>
        <dbReference type="SAM" id="Phobius"/>
    </source>
</evidence>
<evidence type="ECO:0000313" key="10">
    <source>
        <dbReference type="Proteomes" id="UP000036908"/>
    </source>
</evidence>
<sequence length="412" mass="47677">MIIDPTVIAIPVYFLLIGIELIVHRVQAVKSYRLNDAITNINCGVTSQVTGAFLKVLSIGVYTLIFEKFRIIELQNTALVWIMAFIAYDFFYYWAHRMSHQVNLFWGGHSVHHQSEEYNLSVALRQSSTQTVWTFAFYIPMAIVGVHPILLVSVSGFNLLYQFWIHTESINKLPRWFEAIFNTPSHHRVHHARNPKYIDKNHAGTFIVWDKLFGTFKAEEERPVYGITKNLNSWNPIWANIAHYSDMWSDVKTIPKWSDKFRYVFEKPGWLPDYMGGYRAPEEVDLIKYRKFDTHTAAKLNVYVLVQYIILLAGTAMFLFNLDKMGTSDKLIFAGVIIYSVVSFGALFENRNWGFAMESLRLIFLALTTFYAFFGLNPDPIMITVAAAILIMFQIWLMLVRKVPLPAKAQLK</sequence>
<dbReference type="OrthoDB" id="9770329at2"/>
<feature type="transmembrane region" description="Helical" evidence="7">
    <location>
        <begin position="6"/>
        <end position="23"/>
    </location>
</feature>
<evidence type="ECO:0000259" key="8">
    <source>
        <dbReference type="Pfam" id="PF04116"/>
    </source>
</evidence>
<dbReference type="PANTHER" id="PTHR21624:SF1">
    <property type="entry name" value="ALKYLGLYCEROL MONOOXYGENASE"/>
    <property type="match status" value="1"/>
</dbReference>
<dbReference type="AlphaFoldDB" id="A0A0L8AMJ2"/>
<organism evidence="9 10">
    <name type="scientific">Roseivirga seohaensis subsp. aquiponti</name>
    <dbReference type="NCBI Taxonomy" id="1566026"/>
    <lineage>
        <taxon>Bacteria</taxon>
        <taxon>Pseudomonadati</taxon>
        <taxon>Bacteroidota</taxon>
        <taxon>Cytophagia</taxon>
        <taxon>Cytophagales</taxon>
        <taxon>Roseivirgaceae</taxon>
        <taxon>Roseivirga</taxon>
    </lineage>
</organism>
<comment type="caution">
    <text evidence="9">The sequence shown here is derived from an EMBL/GenBank/DDBJ whole genome shotgun (WGS) entry which is preliminary data.</text>
</comment>
<dbReference type="GO" id="GO:0008610">
    <property type="term" value="P:lipid biosynthetic process"/>
    <property type="evidence" value="ECO:0007669"/>
    <property type="project" value="InterPro"/>
</dbReference>
<keyword evidence="6 7" id="KW-0472">Membrane</keyword>
<dbReference type="InterPro" id="IPR051689">
    <property type="entry name" value="Sterol_desaturase/TMEM195"/>
</dbReference>
<feature type="transmembrane region" description="Helical" evidence="7">
    <location>
        <begin position="300"/>
        <end position="319"/>
    </location>
</feature>
<keyword evidence="10" id="KW-1185">Reference proteome</keyword>
<evidence type="ECO:0000256" key="3">
    <source>
        <dbReference type="ARBA" id="ARBA00022989"/>
    </source>
</evidence>
<dbReference type="PATRIC" id="fig|1566026.4.peg.2857"/>
<dbReference type="RefSeq" id="WP_053222636.1">
    <property type="nucleotide sequence ID" value="NZ_JSVA01000006.1"/>
</dbReference>
<feature type="transmembrane region" description="Helical" evidence="7">
    <location>
        <begin position="355"/>
        <end position="374"/>
    </location>
</feature>
<evidence type="ECO:0000256" key="5">
    <source>
        <dbReference type="ARBA" id="ARBA00023098"/>
    </source>
</evidence>
<evidence type="ECO:0000256" key="1">
    <source>
        <dbReference type="ARBA" id="ARBA00004127"/>
    </source>
</evidence>
<dbReference type="GO" id="GO:0050479">
    <property type="term" value="F:glyceryl-ether monooxygenase activity"/>
    <property type="evidence" value="ECO:0007669"/>
    <property type="project" value="TreeGrafter"/>
</dbReference>
<feature type="transmembrane region" description="Helical" evidence="7">
    <location>
        <begin position="380"/>
        <end position="400"/>
    </location>
</feature>
<reference evidence="10" key="1">
    <citation type="submission" date="2014-11" db="EMBL/GenBank/DDBJ databases">
        <title>Genome sequencing of Roseivirga sp. D-25.</title>
        <authorList>
            <person name="Selvaratnam C."/>
            <person name="Thevarajoo S."/>
            <person name="Goh K.M."/>
            <person name="Eee R."/>
            <person name="Chan K.-G."/>
            <person name="Chong C.S."/>
        </authorList>
    </citation>
    <scope>NUCLEOTIDE SEQUENCE [LARGE SCALE GENOMIC DNA]</scope>
    <source>
        <strain evidence="10">D-25</strain>
    </source>
</reference>
<dbReference type="GO" id="GO:0005506">
    <property type="term" value="F:iron ion binding"/>
    <property type="evidence" value="ECO:0007669"/>
    <property type="project" value="InterPro"/>
</dbReference>
<keyword evidence="2 7" id="KW-0812">Transmembrane</keyword>
<feature type="transmembrane region" description="Helical" evidence="7">
    <location>
        <begin position="331"/>
        <end position="348"/>
    </location>
</feature>
<dbReference type="EMBL" id="JSVA01000006">
    <property type="protein sequence ID" value="KOF03683.1"/>
    <property type="molecule type" value="Genomic_DNA"/>
</dbReference>
<evidence type="ECO:0000256" key="4">
    <source>
        <dbReference type="ARBA" id="ARBA00023002"/>
    </source>
</evidence>
<proteinExistence type="predicted"/>
<protein>
    <submittedName>
        <fullName evidence="9">Sterol desaturase</fullName>
    </submittedName>
</protein>
<feature type="domain" description="Fatty acid hydroxylase" evidence="8">
    <location>
        <begin position="81"/>
        <end position="215"/>
    </location>
</feature>
<evidence type="ECO:0000256" key="2">
    <source>
        <dbReference type="ARBA" id="ARBA00022692"/>
    </source>
</evidence>
<dbReference type="InterPro" id="IPR006694">
    <property type="entry name" value="Fatty_acid_hydroxylase"/>
</dbReference>
<dbReference type="Pfam" id="PF04116">
    <property type="entry name" value="FA_hydroxylase"/>
    <property type="match status" value="1"/>
</dbReference>
<evidence type="ECO:0000256" key="6">
    <source>
        <dbReference type="ARBA" id="ARBA00023136"/>
    </source>
</evidence>
<gene>
    <name evidence="9" type="ORF">OB69_05165</name>
</gene>
<dbReference type="Proteomes" id="UP000036908">
    <property type="component" value="Unassembled WGS sequence"/>
</dbReference>
<keyword evidence="3 7" id="KW-1133">Transmembrane helix</keyword>
<name>A0A0L8AMJ2_9BACT</name>
<dbReference type="PANTHER" id="PTHR21624">
    <property type="entry name" value="STEROL DESATURASE-RELATED PROTEIN"/>
    <property type="match status" value="1"/>
</dbReference>
<evidence type="ECO:0000313" key="9">
    <source>
        <dbReference type="EMBL" id="KOF03683.1"/>
    </source>
</evidence>
<feature type="transmembrane region" description="Helical" evidence="7">
    <location>
        <begin position="135"/>
        <end position="161"/>
    </location>
</feature>
<accession>A0A0L8AMJ2</accession>
<keyword evidence="4" id="KW-0560">Oxidoreductase</keyword>
<feature type="transmembrane region" description="Helical" evidence="7">
    <location>
        <begin position="78"/>
        <end position="95"/>
    </location>
</feature>
<keyword evidence="5" id="KW-0443">Lipid metabolism</keyword>